<dbReference type="Proteomes" id="UP000800035">
    <property type="component" value="Unassembled WGS sequence"/>
</dbReference>
<keyword evidence="2" id="KW-1185">Reference proteome</keyword>
<accession>A0A6A5TAJ1</accession>
<proteinExistence type="predicted"/>
<dbReference type="PANTHER" id="PTHR21310">
    <property type="entry name" value="AMINOGLYCOSIDE PHOSPHOTRANSFERASE-RELATED-RELATED"/>
    <property type="match status" value="1"/>
</dbReference>
<evidence type="ECO:0000313" key="2">
    <source>
        <dbReference type="Proteomes" id="UP000800035"/>
    </source>
</evidence>
<dbReference type="InterPro" id="IPR011009">
    <property type="entry name" value="Kinase-like_dom_sf"/>
</dbReference>
<dbReference type="PANTHER" id="PTHR21310:SF48">
    <property type="entry name" value="AMINOGLYCOSIDE PHOSPHOTRANSFERASE DOMAIN-CONTAINING PROTEIN"/>
    <property type="match status" value="1"/>
</dbReference>
<dbReference type="SUPFAM" id="SSF56112">
    <property type="entry name" value="Protein kinase-like (PK-like)"/>
    <property type="match status" value="1"/>
</dbReference>
<sequence>MSTALEGELPTPGEICQAYFGTTNMEEMQNIMEELELGDGSHLAFSDDNFDTGLFPYQAEGPLEAPIPTPAEILAAKPAGLDSYVWRVGPYIVKVGGNAKRFQEAENLLYLERNSTVRTPKLYAAFMSAEVDVFSSGELSPDKEPKMAYYIVMEYIDGMSLSKAFREAEKMRDEGIDGTSLSEMLREGEKTWDEGKELPMCDFEFKITQLAAEQLRKLRSVPPEDPNHFGRVNGGAFNHLQLIYNPPDRRNWGPFDYEGFVSRMVHSSKIFHSYNGCDEDFSDVAKSMYRHAKQVFLDMAGPSDRVPVLSHLDVHKQNMVVKVTRDEEGTLTGVEEVVIIDWEWMAWVPPWFEAAEMMRLSLAEDEACKGLGISALHNMGKVNMAIVCFLGIGFLDGIFRAAHH</sequence>
<dbReference type="OrthoDB" id="4177236at2759"/>
<dbReference type="AlphaFoldDB" id="A0A6A5TAJ1"/>
<dbReference type="InterPro" id="IPR051678">
    <property type="entry name" value="AGP_Transferase"/>
</dbReference>
<gene>
    <name evidence="1" type="ORF">CC80DRAFT_599511</name>
</gene>
<name>A0A6A5TAJ1_9PLEO</name>
<dbReference type="Gene3D" id="3.90.1200.10">
    <property type="match status" value="1"/>
</dbReference>
<reference evidence="1" key="1">
    <citation type="journal article" date="2020" name="Stud. Mycol.">
        <title>101 Dothideomycetes genomes: a test case for predicting lifestyles and emergence of pathogens.</title>
        <authorList>
            <person name="Haridas S."/>
            <person name="Albert R."/>
            <person name="Binder M."/>
            <person name="Bloem J."/>
            <person name="Labutti K."/>
            <person name="Salamov A."/>
            <person name="Andreopoulos B."/>
            <person name="Baker S."/>
            <person name="Barry K."/>
            <person name="Bills G."/>
            <person name="Bluhm B."/>
            <person name="Cannon C."/>
            <person name="Castanera R."/>
            <person name="Culley D."/>
            <person name="Daum C."/>
            <person name="Ezra D."/>
            <person name="Gonzalez J."/>
            <person name="Henrissat B."/>
            <person name="Kuo A."/>
            <person name="Liang C."/>
            <person name="Lipzen A."/>
            <person name="Lutzoni F."/>
            <person name="Magnuson J."/>
            <person name="Mondo S."/>
            <person name="Nolan M."/>
            <person name="Ohm R."/>
            <person name="Pangilinan J."/>
            <person name="Park H.-J."/>
            <person name="Ramirez L."/>
            <person name="Alfaro M."/>
            <person name="Sun H."/>
            <person name="Tritt A."/>
            <person name="Yoshinaga Y."/>
            <person name="Zwiers L.-H."/>
            <person name="Turgeon B."/>
            <person name="Goodwin S."/>
            <person name="Spatafora J."/>
            <person name="Crous P."/>
            <person name="Grigoriev I."/>
        </authorList>
    </citation>
    <scope>NUCLEOTIDE SEQUENCE</scope>
    <source>
        <strain evidence="1">CBS 675.92</strain>
    </source>
</reference>
<evidence type="ECO:0000313" key="1">
    <source>
        <dbReference type="EMBL" id="KAF1948692.1"/>
    </source>
</evidence>
<organism evidence="1 2">
    <name type="scientific">Byssothecium circinans</name>
    <dbReference type="NCBI Taxonomy" id="147558"/>
    <lineage>
        <taxon>Eukaryota</taxon>
        <taxon>Fungi</taxon>
        <taxon>Dikarya</taxon>
        <taxon>Ascomycota</taxon>
        <taxon>Pezizomycotina</taxon>
        <taxon>Dothideomycetes</taxon>
        <taxon>Pleosporomycetidae</taxon>
        <taxon>Pleosporales</taxon>
        <taxon>Massarineae</taxon>
        <taxon>Massarinaceae</taxon>
        <taxon>Byssothecium</taxon>
    </lineage>
</organism>
<protein>
    <submittedName>
        <fullName evidence="1">Uncharacterized protein</fullName>
    </submittedName>
</protein>
<dbReference type="EMBL" id="ML977051">
    <property type="protein sequence ID" value="KAF1948692.1"/>
    <property type="molecule type" value="Genomic_DNA"/>
</dbReference>